<evidence type="ECO:0000313" key="2">
    <source>
        <dbReference type="Proteomes" id="UP000247973"/>
    </source>
</evidence>
<dbReference type="InterPro" id="IPR058532">
    <property type="entry name" value="YjbR/MT2646/Rv2570-like"/>
</dbReference>
<dbReference type="Proteomes" id="UP000247973">
    <property type="component" value="Unassembled WGS sequence"/>
</dbReference>
<dbReference type="RefSeq" id="WP_110309395.1">
    <property type="nucleotide sequence ID" value="NZ_QICL01000002.1"/>
</dbReference>
<dbReference type="Gene3D" id="3.90.1150.30">
    <property type="match status" value="1"/>
</dbReference>
<evidence type="ECO:0000313" key="1">
    <source>
        <dbReference type="EMBL" id="PXV68107.1"/>
    </source>
</evidence>
<organism evidence="1 2">
    <name type="scientific">Dysgonomonas alginatilytica</name>
    <dbReference type="NCBI Taxonomy" id="1605892"/>
    <lineage>
        <taxon>Bacteria</taxon>
        <taxon>Pseudomonadati</taxon>
        <taxon>Bacteroidota</taxon>
        <taxon>Bacteroidia</taxon>
        <taxon>Bacteroidales</taxon>
        <taxon>Dysgonomonadaceae</taxon>
        <taxon>Dysgonomonas</taxon>
    </lineage>
</organism>
<dbReference type="PANTHER" id="PTHR35145:SF1">
    <property type="entry name" value="CYTOPLASMIC PROTEIN"/>
    <property type="match status" value="1"/>
</dbReference>
<dbReference type="InterPro" id="IPR038056">
    <property type="entry name" value="YjbR-like_sf"/>
</dbReference>
<dbReference type="Pfam" id="PF04237">
    <property type="entry name" value="YjbR"/>
    <property type="match status" value="1"/>
</dbReference>
<keyword evidence="2" id="KW-1185">Reference proteome</keyword>
<reference evidence="1 2" key="1">
    <citation type="submission" date="2018-03" db="EMBL/GenBank/DDBJ databases">
        <title>Genomic Encyclopedia of Archaeal and Bacterial Type Strains, Phase II (KMG-II): from individual species to whole genera.</title>
        <authorList>
            <person name="Goeker M."/>
        </authorList>
    </citation>
    <scope>NUCLEOTIDE SEQUENCE [LARGE SCALE GENOMIC DNA]</scope>
    <source>
        <strain evidence="1 2">DSM 100214</strain>
    </source>
</reference>
<dbReference type="OrthoDB" id="9789813at2"/>
<keyword evidence="1" id="KW-0238">DNA-binding</keyword>
<name>A0A2V3PSD2_9BACT</name>
<dbReference type="GO" id="GO:0003677">
    <property type="term" value="F:DNA binding"/>
    <property type="evidence" value="ECO:0007669"/>
    <property type="project" value="UniProtKB-KW"/>
</dbReference>
<dbReference type="PANTHER" id="PTHR35145">
    <property type="entry name" value="CYTOPLASMIC PROTEIN-RELATED"/>
    <property type="match status" value="1"/>
</dbReference>
<dbReference type="SUPFAM" id="SSF142906">
    <property type="entry name" value="YjbR-like"/>
    <property type="match status" value="1"/>
</dbReference>
<sequence length="125" mass="14851">MNIEDVREYCLSVKGAEECFPFDETTIVFKVMGKMFAYMGLERRDDGFMLNLKCDPEKAIELREKYECVIPGYHSNKKYWNSIFIEQNMPDDELKYWINHSVEEVIKKLPKKQQAEYAEMKSDSL</sequence>
<dbReference type="EMBL" id="QICL01000002">
    <property type="protein sequence ID" value="PXV68107.1"/>
    <property type="molecule type" value="Genomic_DNA"/>
</dbReference>
<dbReference type="InterPro" id="IPR007351">
    <property type="entry name" value="YjbR"/>
</dbReference>
<proteinExistence type="predicted"/>
<gene>
    <name evidence="1" type="ORF">CLV62_102139</name>
</gene>
<protein>
    <submittedName>
        <fullName evidence="1">Putative DNA-binding protein (MmcQ/YjbR family)</fullName>
    </submittedName>
</protein>
<dbReference type="AlphaFoldDB" id="A0A2V3PSD2"/>
<comment type="caution">
    <text evidence="1">The sequence shown here is derived from an EMBL/GenBank/DDBJ whole genome shotgun (WGS) entry which is preliminary data.</text>
</comment>
<accession>A0A2V3PSD2</accession>